<accession>A0A843WJC0</accession>
<name>A0A843WJC0_COLES</name>
<reference evidence="2" key="1">
    <citation type="submission" date="2017-07" db="EMBL/GenBank/DDBJ databases">
        <title>Taro Niue Genome Assembly and Annotation.</title>
        <authorList>
            <person name="Atibalentja N."/>
            <person name="Keating K."/>
            <person name="Fields C.J."/>
        </authorList>
    </citation>
    <scope>NUCLEOTIDE SEQUENCE</scope>
    <source>
        <strain evidence="2">Niue_2</strain>
        <tissue evidence="2">Leaf</tissue>
    </source>
</reference>
<evidence type="ECO:0000256" key="1">
    <source>
        <dbReference type="SAM" id="MobiDB-lite"/>
    </source>
</evidence>
<feature type="region of interest" description="Disordered" evidence="1">
    <location>
        <begin position="30"/>
        <end position="50"/>
    </location>
</feature>
<organism evidence="2 3">
    <name type="scientific">Colocasia esculenta</name>
    <name type="common">Wild taro</name>
    <name type="synonym">Arum esculentum</name>
    <dbReference type="NCBI Taxonomy" id="4460"/>
    <lineage>
        <taxon>Eukaryota</taxon>
        <taxon>Viridiplantae</taxon>
        <taxon>Streptophyta</taxon>
        <taxon>Embryophyta</taxon>
        <taxon>Tracheophyta</taxon>
        <taxon>Spermatophyta</taxon>
        <taxon>Magnoliopsida</taxon>
        <taxon>Liliopsida</taxon>
        <taxon>Araceae</taxon>
        <taxon>Aroideae</taxon>
        <taxon>Colocasieae</taxon>
        <taxon>Colocasia</taxon>
    </lineage>
</organism>
<dbReference type="Proteomes" id="UP000652761">
    <property type="component" value="Unassembled WGS sequence"/>
</dbReference>
<sequence>MAVTVVYFVSYLTLTRCGGLDLGRGEDVVDAPDRETSQQRQGARRAKETVRLLSNNRARAGRRIVVVPIASSGSPSQCTSPLGYAPKGLPFRVSGSVGGDRENRVLGVGRGSGSRGRYTLFAIVEGKP</sequence>
<dbReference type="EMBL" id="NMUH01003166">
    <property type="protein sequence ID" value="MQM04164.1"/>
    <property type="molecule type" value="Genomic_DNA"/>
</dbReference>
<keyword evidence="3" id="KW-1185">Reference proteome</keyword>
<evidence type="ECO:0000313" key="3">
    <source>
        <dbReference type="Proteomes" id="UP000652761"/>
    </source>
</evidence>
<evidence type="ECO:0000313" key="2">
    <source>
        <dbReference type="EMBL" id="MQM04164.1"/>
    </source>
</evidence>
<comment type="caution">
    <text evidence="2">The sequence shown here is derived from an EMBL/GenBank/DDBJ whole genome shotgun (WGS) entry which is preliminary data.</text>
</comment>
<protein>
    <submittedName>
        <fullName evidence="2">Uncharacterized protein</fullName>
    </submittedName>
</protein>
<proteinExistence type="predicted"/>
<dbReference type="AlphaFoldDB" id="A0A843WJC0"/>
<feature type="non-terminal residue" evidence="2">
    <location>
        <position position="128"/>
    </location>
</feature>
<gene>
    <name evidence="2" type="ORF">Taro_036959</name>
</gene>